<feature type="transmembrane region" description="Helical" evidence="1">
    <location>
        <begin position="166"/>
        <end position="186"/>
    </location>
</feature>
<feature type="transmembrane region" description="Helical" evidence="1">
    <location>
        <begin position="79"/>
        <end position="98"/>
    </location>
</feature>
<evidence type="ECO:0000256" key="1">
    <source>
        <dbReference type="SAM" id="Phobius"/>
    </source>
</evidence>
<dbReference type="AlphaFoldDB" id="A0A210RYY4"/>
<keyword evidence="1" id="KW-1133">Transmembrane helix</keyword>
<protein>
    <recommendedName>
        <fullName evidence="4">Oligosaccharide repeat unit polymerase</fullName>
    </recommendedName>
</protein>
<feature type="transmembrane region" description="Helical" evidence="1">
    <location>
        <begin position="358"/>
        <end position="375"/>
    </location>
</feature>
<organism evidence="2 3">
    <name type="scientific">Polynucleobacter hirudinilacicola</name>
    <dbReference type="NCBI Taxonomy" id="1743166"/>
    <lineage>
        <taxon>Bacteria</taxon>
        <taxon>Pseudomonadati</taxon>
        <taxon>Pseudomonadota</taxon>
        <taxon>Betaproteobacteria</taxon>
        <taxon>Burkholderiales</taxon>
        <taxon>Burkholderiaceae</taxon>
        <taxon>Polynucleobacter</taxon>
    </lineage>
</organism>
<feature type="transmembrane region" description="Helical" evidence="1">
    <location>
        <begin position="141"/>
        <end position="161"/>
    </location>
</feature>
<dbReference type="OrthoDB" id="7068577at2"/>
<gene>
    <name evidence="2" type="ORF">B6A14_03235</name>
</gene>
<feature type="transmembrane region" description="Helical" evidence="1">
    <location>
        <begin position="409"/>
        <end position="428"/>
    </location>
</feature>
<evidence type="ECO:0008006" key="4">
    <source>
        <dbReference type="Google" id="ProtNLM"/>
    </source>
</evidence>
<sequence length="439" mass="50365">MAVKKLAIYLPLLLVETYLIGTIIVFLFGPIKYYLESPFEFFCFIFFYHACSLFGYVMGVARTQCRVMQSGARFFYKPYYALLVVGLFAFLIGHKNFIGVESIIPYDLLDGIQGGLRSSSEQYVIRNESQALYGGDKGLNALYFLIAFSKIIIIPIVVFYWDKLTILARIVGVGLSILPVLSGISVGTNNPIFQFVIFYGVSLFLFFARNKILTGRCDFKSRSFFLFTVSSLFVFALFFFGNAMLGRGGDPSYLEKTSPLGHIKIDPSYIYSDEDSFASYLYVWLSNYLVQGYYGLSRAMEVDFTSTFGFGSSQFVARQVQWLFGIDVLNSTYQHKVNSFWDENAQWHSMYSHLANDFSFFGVGIVMFIIFYNFARVWLSFICLDSFYAKLLLPLFGLMFVFMPANNQVFGFLETFSAFWIVYICWLAKLPRSFTRHSK</sequence>
<dbReference type="EMBL" id="NAIA01000002">
    <property type="protein sequence ID" value="OWF66225.1"/>
    <property type="molecule type" value="Genomic_DNA"/>
</dbReference>
<name>A0A210RYY4_9BURK</name>
<proteinExistence type="predicted"/>
<feature type="transmembrane region" description="Helical" evidence="1">
    <location>
        <begin position="192"/>
        <end position="212"/>
    </location>
</feature>
<evidence type="ECO:0000313" key="2">
    <source>
        <dbReference type="EMBL" id="OWF66225.1"/>
    </source>
</evidence>
<accession>A0A210RYY4</accession>
<keyword evidence="1" id="KW-0472">Membrane</keyword>
<evidence type="ECO:0000313" key="3">
    <source>
        <dbReference type="Proteomes" id="UP000196880"/>
    </source>
</evidence>
<keyword evidence="3" id="KW-1185">Reference proteome</keyword>
<dbReference type="Proteomes" id="UP000196880">
    <property type="component" value="Unassembled WGS sequence"/>
</dbReference>
<feature type="transmembrane region" description="Helical" evidence="1">
    <location>
        <begin position="7"/>
        <end position="27"/>
    </location>
</feature>
<feature type="transmembrane region" description="Helical" evidence="1">
    <location>
        <begin position="387"/>
        <end position="403"/>
    </location>
</feature>
<comment type="caution">
    <text evidence="2">The sequence shown here is derived from an EMBL/GenBank/DDBJ whole genome shotgun (WGS) entry which is preliminary data.</text>
</comment>
<feature type="transmembrane region" description="Helical" evidence="1">
    <location>
        <begin position="224"/>
        <end position="245"/>
    </location>
</feature>
<dbReference type="RefSeq" id="WP_087909024.1">
    <property type="nucleotide sequence ID" value="NZ_NAIA01000002.1"/>
</dbReference>
<reference evidence="2 3" key="1">
    <citation type="submission" date="2017-03" db="EMBL/GenBank/DDBJ databases">
        <title>New species Polynucleobacter sp. MWH-EgelM1-30-B4.</title>
        <authorList>
            <person name="Hahn M.W."/>
        </authorList>
    </citation>
    <scope>NUCLEOTIDE SEQUENCE [LARGE SCALE GENOMIC DNA]</scope>
    <source>
        <strain evidence="2 3">MWH-EgelM1-30-B4</strain>
    </source>
</reference>
<feature type="transmembrane region" description="Helical" evidence="1">
    <location>
        <begin position="39"/>
        <end position="58"/>
    </location>
</feature>
<keyword evidence="1" id="KW-0812">Transmembrane</keyword>